<dbReference type="PROSITE" id="PS51318">
    <property type="entry name" value="TAT"/>
    <property type="match status" value="1"/>
</dbReference>
<dbReference type="PANTHER" id="PTHR30105:SF2">
    <property type="entry name" value="DIVERGENT POLYSACCHARIDE DEACETYLASE SUPERFAMILY"/>
    <property type="match status" value="1"/>
</dbReference>
<dbReference type="InterPro" id="IPR006311">
    <property type="entry name" value="TAT_signal"/>
</dbReference>
<dbReference type="Pfam" id="PF04748">
    <property type="entry name" value="Polysacc_deac_2"/>
    <property type="match status" value="1"/>
</dbReference>
<evidence type="ECO:0000313" key="2">
    <source>
        <dbReference type="EMBL" id="KAA5610638.1"/>
    </source>
</evidence>
<gene>
    <name evidence="2" type="ORF">F1189_18635</name>
</gene>
<keyword evidence="3" id="KW-1185">Reference proteome</keyword>
<feature type="chain" id="PRO_5024372548" evidence="1">
    <location>
        <begin position="34"/>
        <end position="320"/>
    </location>
</feature>
<dbReference type="OrthoDB" id="9784811at2"/>
<sequence length="320" mass="33284">MTMMLRRGVVAGLIGGAAALGAVPLLTSSPAPAPAPAAPPPPAPVPQPVALTTPVLQPAVLPPTVPARPATLLPPWRRYAISPAAAEGKPVISIVIDDLGATRLTERTVALPGPLTLAWFPFAPRLPEQVAAAAARGHEALLHMPMQSFSNSTSQTGPDPLRIDLRPEVNLARLRTAIAAVPEAVGLNNHMGSVATRDPALMSLVAAETHRQGMLFLDSVVIPHSQGLPCALQAGVPAAGNDIFLDPVKGTYSVMEQLARVEHIARHRGYAIAIGHPHPKTLDGLAAWLPGVAAKGFVLWPVSASVAFRNRIDLSTLGSA</sequence>
<dbReference type="Proteomes" id="UP000325255">
    <property type="component" value="Unassembled WGS sequence"/>
</dbReference>
<feature type="signal peptide" evidence="1">
    <location>
        <begin position="1"/>
        <end position="33"/>
    </location>
</feature>
<protein>
    <submittedName>
        <fullName evidence="2">Divergent polysaccharide deacetylase family protein</fullName>
    </submittedName>
</protein>
<dbReference type="Gene3D" id="3.20.20.370">
    <property type="entry name" value="Glycoside hydrolase/deacetylase"/>
    <property type="match status" value="1"/>
</dbReference>
<dbReference type="AlphaFoldDB" id="A0A5M6ISU6"/>
<keyword evidence="1" id="KW-0732">Signal</keyword>
<proteinExistence type="predicted"/>
<organism evidence="2 3">
    <name type="scientific">Rhodovastum atsumiense</name>
    <dbReference type="NCBI Taxonomy" id="504468"/>
    <lineage>
        <taxon>Bacteria</taxon>
        <taxon>Pseudomonadati</taxon>
        <taxon>Pseudomonadota</taxon>
        <taxon>Alphaproteobacteria</taxon>
        <taxon>Acetobacterales</taxon>
        <taxon>Acetobacteraceae</taxon>
        <taxon>Rhodovastum</taxon>
    </lineage>
</organism>
<reference evidence="2 3" key="1">
    <citation type="submission" date="2019-09" db="EMBL/GenBank/DDBJ databases">
        <title>Genome sequence of Rhodovastum atsumiense, a diverse member of the Acetobacteraceae family of non-sulfur purple photosynthetic bacteria.</title>
        <authorList>
            <person name="Meyer T."/>
            <person name="Kyndt J."/>
        </authorList>
    </citation>
    <scope>NUCLEOTIDE SEQUENCE [LARGE SCALE GENOMIC DNA]</scope>
    <source>
        <strain evidence="2 3">DSM 21279</strain>
    </source>
</reference>
<dbReference type="RefSeq" id="WP_150042372.1">
    <property type="nucleotide sequence ID" value="NZ_OW485601.1"/>
</dbReference>
<dbReference type="InterPro" id="IPR006837">
    <property type="entry name" value="Divergent_DAC"/>
</dbReference>
<name>A0A5M6ISU6_9PROT</name>
<dbReference type="CDD" id="cd10936">
    <property type="entry name" value="CE4_DAC2"/>
    <property type="match status" value="1"/>
</dbReference>
<accession>A0A5M6ISU6</accession>
<dbReference type="InterPro" id="IPR011330">
    <property type="entry name" value="Glyco_hydro/deAcase_b/a-brl"/>
</dbReference>
<evidence type="ECO:0000313" key="3">
    <source>
        <dbReference type="Proteomes" id="UP000325255"/>
    </source>
</evidence>
<dbReference type="GO" id="GO:0005975">
    <property type="term" value="P:carbohydrate metabolic process"/>
    <property type="evidence" value="ECO:0007669"/>
    <property type="project" value="InterPro"/>
</dbReference>
<dbReference type="SUPFAM" id="SSF88713">
    <property type="entry name" value="Glycoside hydrolase/deacetylase"/>
    <property type="match status" value="1"/>
</dbReference>
<dbReference type="PANTHER" id="PTHR30105">
    <property type="entry name" value="UNCHARACTERIZED YIBQ-RELATED"/>
    <property type="match status" value="1"/>
</dbReference>
<comment type="caution">
    <text evidence="2">The sequence shown here is derived from an EMBL/GenBank/DDBJ whole genome shotgun (WGS) entry which is preliminary data.</text>
</comment>
<dbReference type="EMBL" id="VWPK01000030">
    <property type="protein sequence ID" value="KAA5610638.1"/>
    <property type="molecule type" value="Genomic_DNA"/>
</dbReference>
<evidence type="ECO:0000256" key="1">
    <source>
        <dbReference type="SAM" id="SignalP"/>
    </source>
</evidence>